<proteinExistence type="predicted"/>
<organism evidence="2 3">
    <name type="scientific">Aquarana catesbeiana</name>
    <name type="common">American bullfrog</name>
    <name type="synonym">Rana catesbeiana</name>
    <dbReference type="NCBI Taxonomy" id="8400"/>
    <lineage>
        <taxon>Eukaryota</taxon>
        <taxon>Metazoa</taxon>
        <taxon>Chordata</taxon>
        <taxon>Craniata</taxon>
        <taxon>Vertebrata</taxon>
        <taxon>Euteleostomi</taxon>
        <taxon>Amphibia</taxon>
        <taxon>Batrachia</taxon>
        <taxon>Anura</taxon>
        <taxon>Neobatrachia</taxon>
        <taxon>Ranoidea</taxon>
        <taxon>Ranidae</taxon>
        <taxon>Aquarana</taxon>
    </lineage>
</organism>
<dbReference type="GO" id="GO:0005178">
    <property type="term" value="F:integrin binding"/>
    <property type="evidence" value="ECO:0007669"/>
    <property type="project" value="TreeGrafter"/>
</dbReference>
<dbReference type="GO" id="GO:0033627">
    <property type="term" value="P:cell adhesion mediated by integrin"/>
    <property type="evidence" value="ECO:0007669"/>
    <property type="project" value="TreeGrafter"/>
</dbReference>
<evidence type="ECO:0000256" key="1">
    <source>
        <dbReference type="SAM" id="SignalP"/>
    </source>
</evidence>
<accession>A0A2G9R824</accession>
<feature type="non-terminal residue" evidence="2">
    <location>
        <position position="143"/>
    </location>
</feature>
<dbReference type="AlphaFoldDB" id="A0A2G9R824"/>
<dbReference type="OrthoDB" id="5317514at2759"/>
<dbReference type="GO" id="GO:0008305">
    <property type="term" value="C:integrin complex"/>
    <property type="evidence" value="ECO:0007669"/>
    <property type="project" value="TreeGrafter"/>
</dbReference>
<dbReference type="PANTHER" id="PTHR23220:SF84">
    <property type="entry name" value="INTEGRIN ALPHA-L"/>
    <property type="match status" value="1"/>
</dbReference>
<evidence type="ECO:0000313" key="2">
    <source>
        <dbReference type="EMBL" id="PIO23413.1"/>
    </source>
</evidence>
<feature type="chain" id="PRO_5013769126" evidence="1">
    <location>
        <begin position="18"/>
        <end position="143"/>
    </location>
</feature>
<gene>
    <name evidence="2" type="ORF">AB205_0121410</name>
</gene>
<name>A0A2G9R824_AQUCT</name>
<dbReference type="GO" id="GO:0007229">
    <property type="term" value="P:integrin-mediated signaling pathway"/>
    <property type="evidence" value="ECO:0007669"/>
    <property type="project" value="TreeGrafter"/>
</dbReference>
<dbReference type="PANTHER" id="PTHR23220">
    <property type="entry name" value="INTEGRIN ALPHA"/>
    <property type="match status" value="1"/>
</dbReference>
<keyword evidence="3" id="KW-1185">Reference proteome</keyword>
<sequence>MVPVGWCCTLLAILVQAVDVFLAYNVEVSPEKIFSVNGSRFFGYKVRQIRSTNGERILVGDPGLGRLHFCDVIRGTCDIISLPSQNTTNHIGLTLEVEPKSGRCIVCGSDTPHECDQTMYMNGACYSMDSSLTPSPKITPGYQ</sequence>
<dbReference type="Gene3D" id="2.130.10.130">
    <property type="entry name" value="Integrin alpha, N-terminal"/>
    <property type="match status" value="1"/>
</dbReference>
<dbReference type="Proteomes" id="UP000228934">
    <property type="component" value="Unassembled WGS sequence"/>
</dbReference>
<dbReference type="GO" id="GO:0007160">
    <property type="term" value="P:cell-matrix adhesion"/>
    <property type="evidence" value="ECO:0007669"/>
    <property type="project" value="TreeGrafter"/>
</dbReference>
<dbReference type="GO" id="GO:0009897">
    <property type="term" value="C:external side of plasma membrane"/>
    <property type="evidence" value="ECO:0007669"/>
    <property type="project" value="TreeGrafter"/>
</dbReference>
<keyword evidence="1" id="KW-0732">Signal</keyword>
<dbReference type="GO" id="GO:0098609">
    <property type="term" value="P:cell-cell adhesion"/>
    <property type="evidence" value="ECO:0007669"/>
    <property type="project" value="TreeGrafter"/>
</dbReference>
<dbReference type="EMBL" id="KV966416">
    <property type="protein sequence ID" value="PIO23413.1"/>
    <property type="molecule type" value="Genomic_DNA"/>
</dbReference>
<evidence type="ECO:0000313" key="3">
    <source>
        <dbReference type="Proteomes" id="UP000228934"/>
    </source>
</evidence>
<feature type="signal peptide" evidence="1">
    <location>
        <begin position="1"/>
        <end position="17"/>
    </location>
</feature>
<reference evidence="3" key="1">
    <citation type="journal article" date="2017" name="Nat. Commun.">
        <title>The North American bullfrog draft genome provides insight into hormonal regulation of long noncoding RNA.</title>
        <authorList>
            <person name="Hammond S.A."/>
            <person name="Warren R.L."/>
            <person name="Vandervalk B.P."/>
            <person name="Kucuk E."/>
            <person name="Khan H."/>
            <person name="Gibb E.A."/>
            <person name="Pandoh P."/>
            <person name="Kirk H."/>
            <person name="Zhao Y."/>
            <person name="Jones M."/>
            <person name="Mungall A.J."/>
            <person name="Coope R."/>
            <person name="Pleasance S."/>
            <person name="Moore R.A."/>
            <person name="Holt R.A."/>
            <person name="Round J.M."/>
            <person name="Ohora S."/>
            <person name="Walle B.V."/>
            <person name="Veldhoen N."/>
            <person name="Helbing C.C."/>
            <person name="Birol I."/>
        </authorList>
    </citation>
    <scope>NUCLEOTIDE SEQUENCE [LARGE SCALE GENOMIC DNA]</scope>
</reference>
<protein>
    <submittedName>
        <fullName evidence="2">Uncharacterized protein</fullName>
    </submittedName>
</protein>
<dbReference type="InterPro" id="IPR028994">
    <property type="entry name" value="Integrin_alpha_N"/>
</dbReference>